<sequence>MTYHYTQKLILSLLWIHISSSQYRNSKKSNNINAIKDLIFNSLGLQKAVDLKPELTDSSSILIPRGWDSWGKIRTLDDSFDCEGYSEYWTDEYNKRINSPIDDQLIVAKTEKTSMATAENQDPFQTVNDKFQRLLEGLYHSQY</sequence>
<reference evidence="1" key="1">
    <citation type="submission" date="2023-04" db="EMBL/GenBank/DDBJ databases">
        <title>Candida boidinii NBRC 1967.</title>
        <authorList>
            <person name="Ichikawa N."/>
            <person name="Sato H."/>
            <person name="Tonouchi N."/>
        </authorList>
    </citation>
    <scope>NUCLEOTIDE SEQUENCE</scope>
    <source>
        <strain evidence="1">NBRC 1967</strain>
    </source>
</reference>
<dbReference type="EMBL" id="BSXV01002511">
    <property type="protein sequence ID" value="GME95951.1"/>
    <property type="molecule type" value="Genomic_DNA"/>
</dbReference>
<evidence type="ECO:0000313" key="1">
    <source>
        <dbReference type="EMBL" id="GME95951.1"/>
    </source>
</evidence>
<accession>A0ACB5TVZ6</accession>
<evidence type="ECO:0000313" key="2">
    <source>
        <dbReference type="Proteomes" id="UP001165101"/>
    </source>
</evidence>
<gene>
    <name evidence="1" type="ORF">Cboi01_000410300</name>
</gene>
<keyword evidence="2" id="KW-1185">Reference proteome</keyword>
<protein>
    <submittedName>
        <fullName evidence="1">Unnamed protein product</fullName>
    </submittedName>
</protein>
<proteinExistence type="predicted"/>
<comment type="caution">
    <text evidence="1">The sequence shown here is derived from an EMBL/GenBank/DDBJ whole genome shotgun (WGS) entry which is preliminary data.</text>
</comment>
<name>A0ACB5TVZ6_CANBO</name>
<dbReference type="Proteomes" id="UP001165101">
    <property type="component" value="Unassembled WGS sequence"/>
</dbReference>
<organism evidence="1 2">
    <name type="scientific">Candida boidinii</name>
    <name type="common">Yeast</name>
    <dbReference type="NCBI Taxonomy" id="5477"/>
    <lineage>
        <taxon>Eukaryota</taxon>
        <taxon>Fungi</taxon>
        <taxon>Dikarya</taxon>
        <taxon>Ascomycota</taxon>
        <taxon>Saccharomycotina</taxon>
        <taxon>Pichiomycetes</taxon>
        <taxon>Pichiales</taxon>
        <taxon>Pichiaceae</taxon>
        <taxon>Ogataea</taxon>
        <taxon>Ogataea/Candida clade</taxon>
    </lineage>
</organism>